<organism evidence="3 4">
    <name type="scientific">Linnemannia gamsii</name>
    <dbReference type="NCBI Taxonomy" id="64522"/>
    <lineage>
        <taxon>Eukaryota</taxon>
        <taxon>Fungi</taxon>
        <taxon>Fungi incertae sedis</taxon>
        <taxon>Mucoromycota</taxon>
        <taxon>Mortierellomycotina</taxon>
        <taxon>Mortierellomycetes</taxon>
        <taxon>Mortierellales</taxon>
        <taxon>Mortierellaceae</taxon>
        <taxon>Linnemannia</taxon>
    </lineage>
</organism>
<feature type="region of interest" description="Disordered" evidence="2">
    <location>
        <begin position="1"/>
        <end position="28"/>
    </location>
</feature>
<dbReference type="EMBL" id="JAAAIM010003346">
    <property type="protein sequence ID" value="KAG0267981.1"/>
    <property type="molecule type" value="Genomic_DNA"/>
</dbReference>
<comment type="caution">
    <text evidence="3">The sequence shown here is derived from an EMBL/GenBank/DDBJ whole genome shotgun (WGS) entry which is preliminary data.</text>
</comment>
<name>A0ABQ7JGL6_9FUNG</name>
<protein>
    <recommendedName>
        <fullName evidence="5">Sel1 repeat family protein</fullName>
    </recommendedName>
</protein>
<dbReference type="PANTHER" id="PTHR11102:SF160">
    <property type="entry name" value="ERAD-ASSOCIATED E3 UBIQUITIN-PROTEIN LIGASE COMPONENT HRD3"/>
    <property type="match status" value="1"/>
</dbReference>
<sequence length="119" mass="12641">VADVQATTFSNDGNEPQPQAAESSAAAVSQDFAQTSASAALGDKDAQVALGDMYKDGTGVEQDYQAAMKWFLRAADQGDPVGQRKVGVLYEYGYGVTQDYSTAMNWYLKSANQGNAQAQ</sequence>
<proteinExistence type="inferred from homology"/>
<evidence type="ECO:0000313" key="4">
    <source>
        <dbReference type="Proteomes" id="UP001194696"/>
    </source>
</evidence>
<dbReference type="SUPFAM" id="SSF81901">
    <property type="entry name" value="HCP-like"/>
    <property type="match status" value="1"/>
</dbReference>
<gene>
    <name evidence="3" type="ORF">BGZ96_006830</name>
</gene>
<dbReference type="Gene3D" id="1.25.40.10">
    <property type="entry name" value="Tetratricopeptide repeat domain"/>
    <property type="match status" value="1"/>
</dbReference>
<feature type="non-terminal residue" evidence="3">
    <location>
        <position position="119"/>
    </location>
</feature>
<dbReference type="SMART" id="SM00671">
    <property type="entry name" value="SEL1"/>
    <property type="match status" value="2"/>
</dbReference>
<accession>A0ABQ7JGL6</accession>
<reference evidence="3 4" key="1">
    <citation type="journal article" date="2020" name="Fungal Divers.">
        <title>Resolving the Mortierellaceae phylogeny through synthesis of multi-gene phylogenetics and phylogenomics.</title>
        <authorList>
            <person name="Vandepol N."/>
            <person name="Liber J."/>
            <person name="Desiro A."/>
            <person name="Na H."/>
            <person name="Kennedy M."/>
            <person name="Barry K."/>
            <person name="Grigoriev I.V."/>
            <person name="Miller A.N."/>
            <person name="O'Donnell K."/>
            <person name="Stajich J.E."/>
            <person name="Bonito G."/>
        </authorList>
    </citation>
    <scope>NUCLEOTIDE SEQUENCE [LARGE SCALE GENOMIC DNA]</scope>
    <source>
        <strain evidence="3 4">AD045</strain>
    </source>
</reference>
<dbReference type="Proteomes" id="UP001194696">
    <property type="component" value="Unassembled WGS sequence"/>
</dbReference>
<evidence type="ECO:0008006" key="5">
    <source>
        <dbReference type="Google" id="ProtNLM"/>
    </source>
</evidence>
<evidence type="ECO:0000256" key="2">
    <source>
        <dbReference type="SAM" id="MobiDB-lite"/>
    </source>
</evidence>
<dbReference type="InterPro" id="IPR011990">
    <property type="entry name" value="TPR-like_helical_dom_sf"/>
</dbReference>
<dbReference type="InterPro" id="IPR050767">
    <property type="entry name" value="Sel1_AlgK"/>
</dbReference>
<evidence type="ECO:0000313" key="3">
    <source>
        <dbReference type="EMBL" id="KAG0267981.1"/>
    </source>
</evidence>
<dbReference type="PANTHER" id="PTHR11102">
    <property type="entry name" value="SEL-1-LIKE PROTEIN"/>
    <property type="match status" value="1"/>
</dbReference>
<keyword evidence="4" id="KW-1185">Reference proteome</keyword>
<feature type="non-terminal residue" evidence="3">
    <location>
        <position position="1"/>
    </location>
</feature>
<feature type="compositionally biased region" description="Polar residues" evidence="2">
    <location>
        <begin position="1"/>
        <end position="14"/>
    </location>
</feature>
<evidence type="ECO:0000256" key="1">
    <source>
        <dbReference type="ARBA" id="ARBA00038101"/>
    </source>
</evidence>
<dbReference type="InterPro" id="IPR006597">
    <property type="entry name" value="Sel1-like"/>
</dbReference>
<feature type="compositionally biased region" description="Low complexity" evidence="2">
    <location>
        <begin position="15"/>
        <end position="27"/>
    </location>
</feature>
<comment type="similarity">
    <text evidence="1">Belongs to the sel-1 family.</text>
</comment>
<dbReference type="Pfam" id="PF08238">
    <property type="entry name" value="Sel1"/>
    <property type="match status" value="2"/>
</dbReference>